<dbReference type="OMA" id="THSTMAF"/>
<dbReference type="PANTHER" id="PTHR12236:SF86">
    <property type="entry name" value="CCP84AC-RELATED"/>
    <property type="match status" value="1"/>
</dbReference>
<accession>A0A226E1I7</accession>
<feature type="signal peptide" evidence="3">
    <location>
        <begin position="1"/>
        <end position="16"/>
    </location>
</feature>
<dbReference type="GO" id="GO:0005615">
    <property type="term" value="C:extracellular space"/>
    <property type="evidence" value="ECO:0007669"/>
    <property type="project" value="TreeGrafter"/>
</dbReference>
<dbReference type="PANTHER" id="PTHR12236">
    <property type="entry name" value="STRUCTURAL CONTITUENT OF CUTICLE"/>
    <property type="match status" value="1"/>
</dbReference>
<sequence>MMKIVSLFALVGVAAAGVAPGFGYAAAPLGYAHAAPQLAYAHGPAIAKVHHAAPLAYAAPIAKAIVAQPEPYDPHPQYNYGYSVSDGLTGDSKTASESRDGDVVKGQYSLVEPDGAIRTVTYTADPVNGFNAVVDRQAPGVVKAVAPVVAKVHAAPLAYAHGPAVAHHGYAHY</sequence>
<dbReference type="Proteomes" id="UP000198287">
    <property type="component" value="Unassembled WGS sequence"/>
</dbReference>
<gene>
    <name evidence="4" type="ORF">Fcan01_12851</name>
</gene>
<dbReference type="InterPro" id="IPR051217">
    <property type="entry name" value="Insect_Cuticle_Struc_Prot"/>
</dbReference>
<proteinExistence type="predicted"/>
<keyword evidence="3" id="KW-0732">Signal</keyword>
<name>A0A226E1I7_FOLCA</name>
<dbReference type="Pfam" id="PF00379">
    <property type="entry name" value="Chitin_bind_4"/>
    <property type="match status" value="1"/>
</dbReference>
<dbReference type="OrthoDB" id="10071059at2759"/>
<feature type="chain" id="PRO_5012556313" evidence="3">
    <location>
        <begin position="17"/>
        <end position="173"/>
    </location>
</feature>
<dbReference type="PROSITE" id="PS00233">
    <property type="entry name" value="CHIT_BIND_RR_1"/>
    <property type="match status" value="1"/>
</dbReference>
<dbReference type="GO" id="GO:0042302">
    <property type="term" value="F:structural constituent of cuticle"/>
    <property type="evidence" value="ECO:0007669"/>
    <property type="project" value="UniProtKB-UniRule"/>
</dbReference>
<evidence type="ECO:0000313" key="4">
    <source>
        <dbReference type="EMBL" id="OXA51605.1"/>
    </source>
</evidence>
<dbReference type="EMBL" id="LNIX01000007">
    <property type="protein sequence ID" value="OXA51605.1"/>
    <property type="molecule type" value="Genomic_DNA"/>
</dbReference>
<dbReference type="PRINTS" id="PR00947">
    <property type="entry name" value="CUTICLE"/>
</dbReference>
<organism evidence="4 5">
    <name type="scientific">Folsomia candida</name>
    <name type="common">Springtail</name>
    <dbReference type="NCBI Taxonomy" id="158441"/>
    <lineage>
        <taxon>Eukaryota</taxon>
        <taxon>Metazoa</taxon>
        <taxon>Ecdysozoa</taxon>
        <taxon>Arthropoda</taxon>
        <taxon>Hexapoda</taxon>
        <taxon>Collembola</taxon>
        <taxon>Entomobryomorpha</taxon>
        <taxon>Isotomoidea</taxon>
        <taxon>Isotomidae</taxon>
        <taxon>Proisotominae</taxon>
        <taxon>Folsomia</taxon>
    </lineage>
</organism>
<reference evidence="4 5" key="1">
    <citation type="submission" date="2015-12" db="EMBL/GenBank/DDBJ databases">
        <title>The genome of Folsomia candida.</title>
        <authorList>
            <person name="Faddeeva A."/>
            <person name="Derks M.F."/>
            <person name="Anvar Y."/>
            <person name="Smit S."/>
            <person name="Van Straalen N."/>
            <person name="Roelofs D."/>
        </authorList>
    </citation>
    <scope>NUCLEOTIDE SEQUENCE [LARGE SCALE GENOMIC DNA]</scope>
    <source>
        <strain evidence="4 5">VU population</strain>
        <tissue evidence="4">Whole body</tissue>
    </source>
</reference>
<dbReference type="InterPro" id="IPR031311">
    <property type="entry name" value="CHIT_BIND_RR_consensus"/>
</dbReference>
<keyword evidence="1 2" id="KW-0193">Cuticle</keyword>
<evidence type="ECO:0000313" key="5">
    <source>
        <dbReference type="Proteomes" id="UP000198287"/>
    </source>
</evidence>
<evidence type="ECO:0000256" key="2">
    <source>
        <dbReference type="PROSITE-ProRule" id="PRU00497"/>
    </source>
</evidence>
<dbReference type="AlphaFoldDB" id="A0A226E1I7"/>
<dbReference type="GO" id="GO:0031012">
    <property type="term" value="C:extracellular matrix"/>
    <property type="evidence" value="ECO:0007669"/>
    <property type="project" value="TreeGrafter"/>
</dbReference>
<dbReference type="InterPro" id="IPR000618">
    <property type="entry name" value="Insect_cuticle"/>
</dbReference>
<comment type="caution">
    <text evidence="4">The sequence shown here is derived from an EMBL/GenBank/DDBJ whole genome shotgun (WGS) entry which is preliminary data.</text>
</comment>
<protein>
    <submittedName>
        <fullName evidence="4">Larval cuticle protein A2B</fullName>
    </submittedName>
</protein>
<keyword evidence="5" id="KW-1185">Reference proteome</keyword>
<evidence type="ECO:0000256" key="3">
    <source>
        <dbReference type="SAM" id="SignalP"/>
    </source>
</evidence>
<evidence type="ECO:0000256" key="1">
    <source>
        <dbReference type="ARBA" id="ARBA00022460"/>
    </source>
</evidence>
<dbReference type="PROSITE" id="PS51155">
    <property type="entry name" value="CHIT_BIND_RR_2"/>
    <property type="match status" value="1"/>
</dbReference>